<sequence length="87" mass="10428">MLLRLLLLWLLSRLWWWRWRSRRRRCMRPFPLFPSSSTRSVPGRPSWRCRPPSLVIFLSISNHTRWSTIIFRGTNVLLTSSGGINSF</sequence>
<proteinExistence type="predicted"/>
<dbReference type="EMBL" id="GFTR01001137">
    <property type="protein sequence ID" value="JAW15289.1"/>
    <property type="molecule type" value="Transcribed_RNA"/>
</dbReference>
<keyword evidence="1" id="KW-0732">Signal</keyword>
<organism evidence="2">
    <name type="scientific">Panstrongylus lignarius</name>
    <dbReference type="NCBI Taxonomy" id="156445"/>
    <lineage>
        <taxon>Eukaryota</taxon>
        <taxon>Metazoa</taxon>
        <taxon>Ecdysozoa</taxon>
        <taxon>Arthropoda</taxon>
        <taxon>Hexapoda</taxon>
        <taxon>Insecta</taxon>
        <taxon>Pterygota</taxon>
        <taxon>Neoptera</taxon>
        <taxon>Paraneoptera</taxon>
        <taxon>Hemiptera</taxon>
        <taxon>Heteroptera</taxon>
        <taxon>Panheteroptera</taxon>
        <taxon>Cimicomorpha</taxon>
        <taxon>Reduviidae</taxon>
        <taxon>Triatominae</taxon>
        <taxon>Panstrongylus</taxon>
    </lineage>
</organism>
<feature type="chain" id="PRO_5012736651" evidence="1">
    <location>
        <begin position="22"/>
        <end position="87"/>
    </location>
</feature>
<reference evidence="2" key="1">
    <citation type="journal article" date="2018" name="PLoS Negl. Trop. Dis.">
        <title>An insight into the salivary gland and fat body transcriptome of Panstrongylus lignarius (Hemiptera: Heteroptera), the main vector of Chagas disease in Peru.</title>
        <authorList>
            <person name="Nevoa J.C."/>
            <person name="Mendes M.T."/>
            <person name="da Silva M.V."/>
            <person name="Soares S.C."/>
            <person name="Oliveira C.J.F."/>
            <person name="Ribeiro J.M.C."/>
        </authorList>
    </citation>
    <scope>NUCLEOTIDE SEQUENCE</scope>
</reference>
<dbReference type="AlphaFoldDB" id="A0A224Y4A1"/>
<feature type="signal peptide" evidence="1">
    <location>
        <begin position="1"/>
        <end position="21"/>
    </location>
</feature>
<name>A0A224Y4A1_9HEMI</name>
<evidence type="ECO:0000313" key="2">
    <source>
        <dbReference type="EMBL" id="JAW15289.1"/>
    </source>
</evidence>
<evidence type="ECO:0000256" key="1">
    <source>
        <dbReference type="SAM" id="SignalP"/>
    </source>
</evidence>
<accession>A0A224Y4A1</accession>
<protein>
    <submittedName>
        <fullName evidence="2">Putative secreted protein</fullName>
    </submittedName>
</protein>